<name>A0A3N4M994_9BACT</name>
<accession>A0A3N4M994</accession>
<reference evidence="2" key="1">
    <citation type="submission" date="2018-11" db="EMBL/GenBank/DDBJ databases">
        <title>Chitinophaga lutea sp.nov., isolate from arsenic contaminated soil.</title>
        <authorList>
            <person name="Zong Y."/>
        </authorList>
    </citation>
    <scope>NUCLEOTIDE SEQUENCE [LARGE SCALE GENOMIC DNA]</scope>
    <source>
        <strain evidence="2">YLT18</strain>
    </source>
</reference>
<protein>
    <submittedName>
        <fullName evidence="1">Uncharacterized protein</fullName>
    </submittedName>
</protein>
<dbReference type="Proteomes" id="UP000279089">
    <property type="component" value="Unassembled WGS sequence"/>
</dbReference>
<dbReference type="RefSeq" id="WP_120515959.1">
    <property type="nucleotide sequence ID" value="NZ_QXZY01000004.1"/>
</dbReference>
<dbReference type="PROSITE" id="PS51257">
    <property type="entry name" value="PROKAR_LIPOPROTEIN"/>
    <property type="match status" value="1"/>
</dbReference>
<evidence type="ECO:0000313" key="1">
    <source>
        <dbReference type="EMBL" id="RPD38176.1"/>
    </source>
</evidence>
<organism evidence="1 2">
    <name type="scientific">Chitinophaga barathri</name>
    <dbReference type="NCBI Taxonomy" id="1647451"/>
    <lineage>
        <taxon>Bacteria</taxon>
        <taxon>Pseudomonadati</taxon>
        <taxon>Bacteroidota</taxon>
        <taxon>Chitinophagia</taxon>
        <taxon>Chitinophagales</taxon>
        <taxon>Chitinophagaceae</taxon>
        <taxon>Chitinophaga</taxon>
    </lineage>
</organism>
<gene>
    <name evidence="1" type="ORF">EG028_26310</name>
</gene>
<dbReference type="OrthoDB" id="663448at2"/>
<dbReference type="AlphaFoldDB" id="A0A3N4M994"/>
<sequence>MNKTIFTLLTIILFASCQKKGELLTSPEYFEVTLKWFYTPNNLTAYRVEVEGEKLTDSLMYGSAPYNLVTKVLSGSTKGMKRLVLKVNETDSTVLDTTFEISGKTTLQLLAIDPTDRPQIMKGNSGGSEEADPADRSNTKIRYYYSDPKLPDSIKMIFYRGNPNVRPFTYEQPSVAELVVKRSEFSSYLDLKMDTYGRNTYFLFQIINAQTGEMVQDISITSTVLANAIGYTETMSATSTKASNGLPNFKIVTTILKWGEADAPAARRNKFHDQPLFQTRW</sequence>
<proteinExistence type="predicted"/>
<comment type="caution">
    <text evidence="1">The sequence shown here is derived from an EMBL/GenBank/DDBJ whole genome shotgun (WGS) entry which is preliminary data.</text>
</comment>
<dbReference type="EMBL" id="RMBX01000017">
    <property type="protein sequence ID" value="RPD38176.1"/>
    <property type="molecule type" value="Genomic_DNA"/>
</dbReference>
<evidence type="ECO:0000313" key="2">
    <source>
        <dbReference type="Proteomes" id="UP000279089"/>
    </source>
</evidence>
<keyword evidence="2" id="KW-1185">Reference proteome</keyword>